<dbReference type="VEuPathDB" id="FungiDB:AB675_6452"/>
<reference evidence="2 3" key="1">
    <citation type="submission" date="2015-06" db="EMBL/GenBank/DDBJ databases">
        <title>Draft genome of the ant-associated black yeast Phialophora attae CBS 131958.</title>
        <authorList>
            <person name="Moreno L.F."/>
            <person name="Stielow B.J."/>
            <person name="de Hoog S."/>
            <person name="Vicente V.A."/>
            <person name="Weiss V.A."/>
            <person name="de Vries M."/>
            <person name="Cruz L.M."/>
            <person name="Souza E.M."/>
        </authorList>
    </citation>
    <scope>NUCLEOTIDE SEQUENCE [LARGE SCALE GENOMIC DNA]</scope>
    <source>
        <strain evidence="2 3">CBS 131958</strain>
    </source>
</reference>
<comment type="caution">
    <text evidence="2">The sequence shown here is derived from an EMBL/GenBank/DDBJ whole genome shotgun (WGS) entry which is preliminary data.</text>
</comment>
<gene>
    <name evidence="2" type="ORF">AB675_6452</name>
</gene>
<feature type="compositionally biased region" description="Low complexity" evidence="1">
    <location>
        <begin position="21"/>
        <end position="34"/>
    </location>
</feature>
<feature type="region of interest" description="Disordered" evidence="1">
    <location>
        <begin position="1"/>
        <end position="68"/>
    </location>
</feature>
<accession>A0A0N1P2P7</accession>
<dbReference type="AlphaFoldDB" id="A0A0N1P2P7"/>
<protein>
    <submittedName>
        <fullName evidence="2">Uncharacterized protein</fullName>
    </submittedName>
</protein>
<evidence type="ECO:0000313" key="3">
    <source>
        <dbReference type="Proteomes" id="UP000038010"/>
    </source>
</evidence>
<feature type="compositionally biased region" description="Basic and acidic residues" evidence="1">
    <location>
        <begin position="1"/>
        <end position="12"/>
    </location>
</feature>
<evidence type="ECO:0000313" key="2">
    <source>
        <dbReference type="EMBL" id="KPI43873.1"/>
    </source>
</evidence>
<keyword evidence="3" id="KW-1185">Reference proteome</keyword>
<organism evidence="2 3">
    <name type="scientific">Cyphellophora attinorum</name>
    <dbReference type="NCBI Taxonomy" id="1664694"/>
    <lineage>
        <taxon>Eukaryota</taxon>
        <taxon>Fungi</taxon>
        <taxon>Dikarya</taxon>
        <taxon>Ascomycota</taxon>
        <taxon>Pezizomycotina</taxon>
        <taxon>Eurotiomycetes</taxon>
        <taxon>Chaetothyriomycetidae</taxon>
        <taxon>Chaetothyriales</taxon>
        <taxon>Cyphellophoraceae</taxon>
        <taxon>Cyphellophora</taxon>
    </lineage>
</organism>
<sequence length="174" mass="19071">MADRKPLLKTEESSVGSVDTANSPSASNSSLRPSGPKKSDSKTGQTKITTPAPEGPHLNGSDVPNTTVAEAPQAGDWMDSKYTILIVYHVQLMYLAWLFVQARNNPAAAETAWKCAGMVIIGWTYRFLKAHTRDPRILYPLVFVNTLCWLIIVGELRWPNRVAGRNVAPFCATA</sequence>
<proteinExistence type="predicted"/>
<name>A0A0N1P2P7_9EURO</name>
<dbReference type="Proteomes" id="UP000038010">
    <property type="component" value="Unassembled WGS sequence"/>
</dbReference>
<dbReference type="RefSeq" id="XP_018003836.1">
    <property type="nucleotide sequence ID" value="XM_018146746.1"/>
</dbReference>
<dbReference type="EMBL" id="LFJN01000004">
    <property type="protein sequence ID" value="KPI43873.1"/>
    <property type="molecule type" value="Genomic_DNA"/>
</dbReference>
<evidence type="ECO:0000256" key="1">
    <source>
        <dbReference type="SAM" id="MobiDB-lite"/>
    </source>
</evidence>
<dbReference type="GeneID" id="28738626"/>